<dbReference type="EMBL" id="CAWVOK010000026">
    <property type="protein sequence ID" value="CAK8163297.1"/>
    <property type="molecule type" value="Genomic_DNA"/>
</dbReference>
<keyword evidence="1" id="KW-0732">Signal</keyword>
<dbReference type="Proteomes" id="UP001314181">
    <property type="component" value="Unassembled WGS sequence"/>
</dbReference>
<feature type="chain" id="PRO_5046694273" description="Lipoprotein" evidence="1">
    <location>
        <begin position="21"/>
        <end position="245"/>
    </location>
</feature>
<protein>
    <recommendedName>
        <fullName evidence="4">Lipoprotein</fullName>
    </recommendedName>
</protein>
<reference evidence="2 3" key="1">
    <citation type="submission" date="2024-01" db="EMBL/GenBank/DDBJ databases">
        <authorList>
            <person name="Kunselman E."/>
        </authorList>
    </citation>
    <scope>NUCLEOTIDE SEQUENCE [LARGE SCALE GENOMIC DNA]</scope>
    <source>
        <strain evidence="2">2 abalone samples</strain>
    </source>
</reference>
<organism evidence="2 3">
    <name type="scientific">Candidatus Xenohaliotis californiensis</name>
    <dbReference type="NCBI Taxonomy" id="84677"/>
    <lineage>
        <taxon>Bacteria</taxon>
        <taxon>Pseudomonadati</taxon>
        <taxon>Pseudomonadota</taxon>
        <taxon>Alphaproteobacteria</taxon>
        <taxon>Rickettsiales</taxon>
        <taxon>Anaplasmataceae</taxon>
        <taxon>Candidatus Xenohaliotis</taxon>
    </lineage>
</organism>
<dbReference type="PROSITE" id="PS51257">
    <property type="entry name" value="PROKAR_LIPOPROTEIN"/>
    <property type="match status" value="1"/>
</dbReference>
<feature type="signal peptide" evidence="1">
    <location>
        <begin position="1"/>
        <end position="20"/>
    </location>
</feature>
<evidence type="ECO:0008006" key="4">
    <source>
        <dbReference type="Google" id="ProtNLM"/>
    </source>
</evidence>
<evidence type="ECO:0000313" key="2">
    <source>
        <dbReference type="EMBL" id="CAK8163297.1"/>
    </source>
</evidence>
<sequence length="245" mass="27721">MVLRLFVLCCVLITSVSGCSSFNGEDQDALYKKIFSQKRRPVYNPGGIKFSLQKDFYNAYMQKNKGIIPPIKNQNSTTLKNNQGKSNGNINASMDGNVPLDGMRLIDAITANKKYMTKHVKPHPIMTLGKSSISTDNQSFKPNAVTEKKIQQKVLNYDSIKDDIRSGSSFNNDLFKDGTYNNTNTFTERDLDDIANDSADEELAKYPEHKNIKLRERKPVNKNTHSLEQNSNLDEIDNIVRGLYE</sequence>
<gene>
    <name evidence="2" type="ORF">CAXC1_330057</name>
</gene>
<comment type="caution">
    <text evidence="2">The sequence shown here is derived from an EMBL/GenBank/DDBJ whole genome shotgun (WGS) entry which is preliminary data.</text>
</comment>
<keyword evidence="3" id="KW-1185">Reference proteome</keyword>
<proteinExistence type="predicted"/>
<dbReference type="RefSeq" id="WP_338364379.1">
    <property type="nucleotide sequence ID" value="NZ_CAWVOK010000026.1"/>
</dbReference>
<accession>A0ABP0ETE5</accession>
<name>A0ABP0ETE5_9RICK</name>
<evidence type="ECO:0000256" key="1">
    <source>
        <dbReference type="SAM" id="SignalP"/>
    </source>
</evidence>
<evidence type="ECO:0000313" key="3">
    <source>
        <dbReference type="Proteomes" id="UP001314181"/>
    </source>
</evidence>